<dbReference type="Gene3D" id="3.40.50.300">
    <property type="entry name" value="P-loop containing nucleotide triphosphate hydrolases"/>
    <property type="match status" value="1"/>
</dbReference>
<dbReference type="SUPFAM" id="SSF52540">
    <property type="entry name" value="P-loop containing nucleoside triphosphate hydrolases"/>
    <property type="match status" value="1"/>
</dbReference>
<dbReference type="PROSITE" id="PS50943">
    <property type="entry name" value="HTH_CROC1"/>
    <property type="match status" value="1"/>
</dbReference>
<dbReference type="EMBL" id="JACSPU010000001">
    <property type="protein sequence ID" value="MBD8014212.1"/>
    <property type="molecule type" value="Genomic_DNA"/>
</dbReference>
<dbReference type="InterPro" id="IPR010982">
    <property type="entry name" value="Lambda_DNA-bd_dom_sf"/>
</dbReference>
<dbReference type="SMART" id="SM00530">
    <property type="entry name" value="HTH_XRE"/>
    <property type="match status" value="1"/>
</dbReference>
<evidence type="ECO:0000256" key="5">
    <source>
        <dbReference type="ARBA" id="ARBA00023136"/>
    </source>
</evidence>
<dbReference type="PANTHER" id="PTHR10465:SF0">
    <property type="entry name" value="SARCALUMENIN"/>
    <property type="match status" value="1"/>
</dbReference>
<evidence type="ECO:0000313" key="10">
    <source>
        <dbReference type="Proteomes" id="UP000658980"/>
    </source>
</evidence>
<dbReference type="InterPro" id="IPR001387">
    <property type="entry name" value="Cro/C1-type_HTH"/>
</dbReference>
<dbReference type="InterPro" id="IPR027094">
    <property type="entry name" value="Mitofusin_fam"/>
</dbReference>
<keyword evidence="5 7" id="KW-0472">Membrane</keyword>
<feature type="transmembrane region" description="Helical" evidence="7">
    <location>
        <begin position="597"/>
        <end position="621"/>
    </location>
</feature>
<keyword evidence="7" id="KW-1133">Transmembrane helix</keyword>
<reference evidence="9 10" key="1">
    <citation type="submission" date="2020-08" db="EMBL/GenBank/DDBJ databases">
        <title>A Genomic Blueprint of the Chicken Gut Microbiome.</title>
        <authorList>
            <person name="Gilroy R."/>
            <person name="Ravi A."/>
            <person name="Getino M."/>
            <person name="Pursley I."/>
            <person name="Horton D.L."/>
            <person name="Alikhan N.-F."/>
            <person name="Baker D."/>
            <person name="Gharbi K."/>
            <person name="Hall N."/>
            <person name="Watson M."/>
            <person name="Adriaenssens E.M."/>
            <person name="Foster-Nyarko E."/>
            <person name="Jarju S."/>
            <person name="Secka A."/>
            <person name="Antonio M."/>
            <person name="Oren A."/>
            <person name="Chaudhuri R."/>
            <person name="La Ragione R.M."/>
            <person name="Hildebrand F."/>
            <person name="Pallen M.J."/>
        </authorList>
    </citation>
    <scope>NUCLEOTIDE SEQUENCE [LARGE SCALE GENOMIC DNA]</scope>
    <source>
        <strain evidence="9 10">Sa1BUA13</strain>
    </source>
</reference>
<keyword evidence="7" id="KW-0812">Transmembrane</keyword>
<dbReference type="CDD" id="cd00093">
    <property type="entry name" value="HTH_XRE"/>
    <property type="match status" value="1"/>
</dbReference>
<keyword evidence="4" id="KW-0342">GTP-binding</keyword>
<feature type="transmembrane region" description="Helical" evidence="7">
    <location>
        <begin position="627"/>
        <end position="647"/>
    </location>
</feature>
<keyword evidence="6" id="KW-0175">Coiled coil</keyword>
<evidence type="ECO:0000256" key="1">
    <source>
        <dbReference type="ARBA" id="ARBA00004370"/>
    </source>
</evidence>
<keyword evidence="10" id="KW-1185">Reference proteome</keyword>
<dbReference type="InterPro" id="IPR027417">
    <property type="entry name" value="P-loop_NTPase"/>
</dbReference>
<protein>
    <submittedName>
        <fullName evidence="9">Dynamin family protein</fullName>
    </submittedName>
</protein>
<dbReference type="RefSeq" id="WP_191714396.1">
    <property type="nucleotide sequence ID" value="NZ_JACSPU010000001.1"/>
</dbReference>
<dbReference type="Proteomes" id="UP000658980">
    <property type="component" value="Unassembled WGS sequence"/>
</dbReference>
<evidence type="ECO:0000256" key="3">
    <source>
        <dbReference type="ARBA" id="ARBA00022801"/>
    </source>
</evidence>
<evidence type="ECO:0000256" key="7">
    <source>
        <dbReference type="SAM" id="Phobius"/>
    </source>
</evidence>
<comment type="subcellular location">
    <subcellularLocation>
        <location evidence="1">Membrane</location>
    </subcellularLocation>
</comment>
<feature type="domain" description="HTH cro/C1-type" evidence="8">
    <location>
        <begin position="5"/>
        <end position="60"/>
    </location>
</feature>
<organism evidence="9 10">
    <name type="scientific">Planococcus wigleyi</name>
    <dbReference type="NCBI Taxonomy" id="2762216"/>
    <lineage>
        <taxon>Bacteria</taxon>
        <taxon>Bacillati</taxon>
        <taxon>Bacillota</taxon>
        <taxon>Bacilli</taxon>
        <taxon>Bacillales</taxon>
        <taxon>Caryophanaceae</taxon>
        <taxon>Planococcus</taxon>
    </lineage>
</organism>
<sequence>MLLNLKYFREEILKLSQAEFAELVDLRQDAVSRMEKAPDQISIENLMKISQTTGYPIDNLLNIQNSVIEPLQFNKSLNEVISLKNKTSAIIDNALAENNQVDYKIEIFDQLSLLKTALNTLVRKPRVVFLGSSDVGKSSMINTLLGQERLPASWTPTTSIPILIKHIKERPTYMEEKTTVILKSENFETNIDLFDIVSEIEPKILKVGGYEILEEYGTRKKVISDSSIAILYLDSPILELCDLIDVPGYGTGDRIEDDMQALKSKNIADIVIYLSLTNGFLRGNELSYLKDVIDSIPPINTDESSNLSPLNNLYVVASQAQIVKDVSETNVILEAGADRFNSILPEGYWESRIENSNPLNNNKLVRERMFTFSKDSKEKRAEFEEDFKSFLENFSDTITLKTKKLITNSATEFSKLAEAQIEEIEREKIDKKEALAHVKEIEESLRDDNKLINDQMNKVLEQVNDLSELTHLKLNKNINEFMNQDSLIDQINAMDLENKKADKEKFIMFVNNKLHQILKDVIDESNKKVLLLTEEYFNALNLRIKTVKTSVEMENQHKNNLKNLFFSGLAGAATYGGLTFYMSTLGNLGGYILVTKAVGVLSAMGISVGGGAAAVTAISAIGGPVTLVIGLAITGAIITYSISGVGWKKSLAKATNKQFEKANAVSKYEEVLSEYWKETILGFKVGSKTLKDSLYSQLINEQKLLELNGVDMDLVIKDLKKLIKTTEELLKISI</sequence>
<dbReference type="Gene3D" id="1.10.260.40">
    <property type="entry name" value="lambda repressor-like DNA-binding domains"/>
    <property type="match status" value="1"/>
</dbReference>
<evidence type="ECO:0000256" key="2">
    <source>
        <dbReference type="ARBA" id="ARBA00022741"/>
    </source>
</evidence>
<comment type="caution">
    <text evidence="9">The sequence shown here is derived from an EMBL/GenBank/DDBJ whole genome shotgun (WGS) entry which is preliminary data.</text>
</comment>
<accession>A0ABR8WB54</accession>
<dbReference type="InterPro" id="IPR045063">
    <property type="entry name" value="Dynamin_N"/>
</dbReference>
<evidence type="ECO:0000313" key="9">
    <source>
        <dbReference type="EMBL" id="MBD8014212.1"/>
    </source>
</evidence>
<name>A0ABR8WB54_9BACL</name>
<evidence type="ECO:0000259" key="8">
    <source>
        <dbReference type="PROSITE" id="PS50943"/>
    </source>
</evidence>
<feature type="transmembrane region" description="Helical" evidence="7">
    <location>
        <begin position="564"/>
        <end position="585"/>
    </location>
</feature>
<feature type="coiled-coil region" evidence="6">
    <location>
        <begin position="414"/>
        <end position="444"/>
    </location>
</feature>
<proteinExistence type="predicted"/>
<dbReference type="SUPFAM" id="SSF47413">
    <property type="entry name" value="lambda repressor-like DNA-binding domains"/>
    <property type="match status" value="1"/>
</dbReference>
<dbReference type="PANTHER" id="PTHR10465">
    <property type="entry name" value="TRANSMEMBRANE GTPASE FZO1"/>
    <property type="match status" value="1"/>
</dbReference>
<keyword evidence="3" id="KW-0378">Hydrolase</keyword>
<evidence type="ECO:0000256" key="6">
    <source>
        <dbReference type="SAM" id="Coils"/>
    </source>
</evidence>
<gene>
    <name evidence="9" type="ORF">H9630_05200</name>
</gene>
<keyword evidence="2" id="KW-0547">Nucleotide-binding</keyword>
<dbReference type="Pfam" id="PF01381">
    <property type="entry name" value="HTH_3"/>
    <property type="match status" value="1"/>
</dbReference>
<dbReference type="Pfam" id="PF00350">
    <property type="entry name" value="Dynamin_N"/>
    <property type="match status" value="1"/>
</dbReference>
<evidence type="ECO:0000256" key="4">
    <source>
        <dbReference type="ARBA" id="ARBA00023134"/>
    </source>
</evidence>